<dbReference type="AlphaFoldDB" id="A0A7C3C143"/>
<dbReference type="Pfam" id="PF13609">
    <property type="entry name" value="Porin_4"/>
    <property type="match status" value="1"/>
</dbReference>
<organism evidence="4">
    <name type="scientific">Hellea balneolensis</name>
    <dbReference type="NCBI Taxonomy" id="287478"/>
    <lineage>
        <taxon>Bacteria</taxon>
        <taxon>Pseudomonadati</taxon>
        <taxon>Pseudomonadota</taxon>
        <taxon>Alphaproteobacteria</taxon>
        <taxon>Maricaulales</taxon>
        <taxon>Robiginitomaculaceae</taxon>
        <taxon>Hellea</taxon>
    </lineage>
</organism>
<reference evidence="4" key="1">
    <citation type="journal article" date="2020" name="mSystems">
        <title>Genome- and Community-Level Interaction Insights into Carbon Utilization and Element Cycling Functions of Hydrothermarchaeota in Hydrothermal Sediment.</title>
        <authorList>
            <person name="Zhou Z."/>
            <person name="Liu Y."/>
            <person name="Xu W."/>
            <person name="Pan J."/>
            <person name="Luo Z.H."/>
            <person name="Li M."/>
        </authorList>
    </citation>
    <scope>NUCLEOTIDE SEQUENCE [LARGE SCALE GENOMIC DNA]</scope>
    <source>
        <strain evidence="4">HyVt-489</strain>
    </source>
</reference>
<feature type="domain" description="Porin" evidence="3">
    <location>
        <begin position="210"/>
        <end position="588"/>
    </location>
</feature>
<sequence length="617" mass="65865">MCAPFHESPMASPKTLLFISTCCLATALSLATYAQTATKSPFASKKPKAWKVPVPTSPNSVYKSQPRTETPPQPQYRPQIQPQIQPQQQPQPQPWPPASAKYSYTQPQTAPAQPYQAQPYSAQPQQVAPTQRPGQPHWSQNPSLAGQPPITPQGYGVQKGYGTARPNTASQYNQNQYGQGQYNQGQYVQGQNPYPQNGLRGASAPTQAYAQNQYAQNQNIKPSWADRLGLGNVQTTIDGHAKIGVAAVDRTGRSVKAETIADFDIRAEASAITGGGLEYGAGVRVRAQRDRFRKGFGGRVGDCPTSDPACATTLVDGAVRTIKGHTGQFYTAGPADKEDAQIALEGAYVFMRTAYGDIVAGRDNGSAYLFSLGAPSLLAVNASNSPVDYTGFDSVKTYNDPSGFAEKIAYTTPRLLGDNVGVGVQFGASYAPNAWACGVDYCVKKNRTGLADPFAPVIEDIFEIGVALDRNFGNGFSAELTGTYARGSEASGNAAFDDLETFGAGLELKYGDFVFGSSYLNSNNGIAGNGDYTSYDAGLTWKPSNLGFTASYGHAKDEVAQLKSDQAVLGVSYDIGQFRLGTGVQYIKRKVPGVGTGGIERRKEEAGALFVELGVKF</sequence>
<name>A0A7C3C143_9PROT</name>
<proteinExistence type="predicted"/>
<feature type="signal peptide" evidence="2">
    <location>
        <begin position="1"/>
        <end position="34"/>
    </location>
</feature>
<comment type="caution">
    <text evidence="4">The sequence shown here is derived from an EMBL/GenBank/DDBJ whole genome shotgun (WGS) entry which is preliminary data.</text>
</comment>
<feature type="chain" id="PRO_5027891681" evidence="2">
    <location>
        <begin position="35"/>
        <end position="617"/>
    </location>
</feature>
<evidence type="ECO:0000256" key="1">
    <source>
        <dbReference type="SAM" id="MobiDB-lite"/>
    </source>
</evidence>
<gene>
    <name evidence="4" type="ORF">ENJ46_02670</name>
</gene>
<accession>A0A7C3C143</accession>
<dbReference type="InterPro" id="IPR033900">
    <property type="entry name" value="Gram_neg_porin_domain"/>
</dbReference>
<protein>
    <submittedName>
        <fullName evidence="4">Porin</fullName>
    </submittedName>
</protein>
<evidence type="ECO:0000259" key="3">
    <source>
        <dbReference type="Pfam" id="PF13609"/>
    </source>
</evidence>
<feature type="compositionally biased region" description="Low complexity" evidence="1">
    <location>
        <begin position="76"/>
        <end position="88"/>
    </location>
</feature>
<dbReference type="GO" id="GO:0015288">
    <property type="term" value="F:porin activity"/>
    <property type="evidence" value="ECO:0007669"/>
    <property type="project" value="InterPro"/>
</dbReference>
<keyword evidence="2" id="KW-0732">Signal</keyword>
<evidence type="ECO:0000313" key="4">
    <source>
        <dbReference type="EMBL" id="HFB54802.1"/>
    </source>
</evidence>
<feature type="region of interest" description="Disordered" evidence="1">
    <location>
        <begin position="38"/>
        <end position="178"/>
    </location>
</feature>
<dbReference type="Gene3D" id="2.40.160.10">
    <property type="entry name" value="Porin"/>
    <property type="match status" value="1"/>
</dbReference>
<dbReference type="Proteomes" id="UP000886042">
    <property type="component" value="Unassembled WGS sequence"/>
</dbReference>
<feature type="compositionally biased region" description="Low complexity" evidence="1">
    <location>
        <begin position="103"/>
        <end position="126"/>
    </location>
</feature>
<feature type="compositionally biased region" description="Polar residues" evidence="1">
    <location>
        <begin position="57"/>
        <end position="68"/>
    </location>
</feature>
<dbReference type="InterPro" id="IPR023614">
    <property type="entry name" value="Porin_dom_sf"/>
</dbReference>
<dbReference type="SUPFAM" id="SSF56935">
    <property type="entry name" value="Porins"/>
    <property type="match status" value="1"/>
</dbReference>
<evidence type="ECO:0000256" key="2">
    <source>
        <dbReference type="SAM" id="SignalP"/>
    </source>
</evidence>
<dbReference type="GO" id="GO:0016020">
    <property type="term" value="C:membrane"/>
    <property type="evidence" value="ECO:0007669"/>
    <property type="project" value="InterPro"/>
</dbReference>
<feature type="compositionally biased region" description="Polar residues" evidence="1">
    <location>
        <begin position="127"/>
        <end position="144"/>
    </location>
</feature>
<dbReference type="EMBL" id="DRMN01000177">
    <property type="protein sequence ID" value="HFB54802.1"/>
    <property type="molecule type" value="Genomic_DNA"/>
</dbReference>